<sequence length="104" mass="11026">MAHLLFFDFPTDGPVDDEAVTAFGALAADIAAEDGLVWKVWTEDAEAGTAGGAYLFTDRASAERYLAKHIARLADFGITDVTTFSTHVNAGLSTITHAAIPAKR</sequence>
<evidence type="ECO:0000313" key="2">
    <source>
        <dbReference type="Proteomes" id="UP000777774"/>
    </source>
</evidence>
<organism evidence="1 2">
    <name type="scientific">Cellulomonas septica</name>
    <dbReference type="NCBI Taxonomy" id="285080"/>
    <lineage>
        <taxon>Bacteria</taxon>
        <taxon>Bacillati</taxon>
        <taxon>Actinomycetota</taxon>
        <taxon>Actinomycetes</taxon>
        <taxon>Micrococcales</taxon>
        <taxon>Cellulomonadaceae</taxon>
        <taxon>Cellulomonas</taxon>
    </lineage>
</organism>
<gene>
    <name evidence="1" type="ORF">HGA02_05485</name>
</gene>
<comment type="caution">
    <text evidence="1">The sequence shown here is derived from an EMBL/GenBank/DDBJ whole genome shotgun (WGS) entry which is preliminary data.</text>
</comment>
<dbReference type="Proteomes" id="UP000777774">
    <property type="component" value="Unassembled WGS sequence"/>
</dbReference>
<dbReference type="InterPro" id="IPR011008">
    <property type="entry name" value="Dimeric_a/b-barrel"/>
</dbReference>
<dbReference type="EMBL" id="JAAXOY010000086">
    <property type="protein sequence ID" value="NKY39003.1"/>
    <property type="molecule type" value="Genomic_DNA"/>
</dbReference>
<reference evidence="1 2" key="1">
    <citation type="submission" date="2020-04" db="EMBL/GenBank/DDBJ databases">
        <title>MicrobeNet Type strains.</title>
        <authorList>
            <person name="Nicholson A.C."/>
        </authorList>
    </citation>
    <scope>NUCLEOTIDE SEQUENCE [LARGE SCALE GENOMIC DNA]</scope>
    <source>
        <strain evidence="1 2">ATCC BAA-787</strain>
    </source>
</reference>
<dbReference type="GO" id="GO:0004497">
    <property type="term" value="F:monooxygenase activity"/>
    <property type="evidence" value="ECO:0007669"/>
    <property type="project" value="UniProtKB-KW"/>
</dbReference>
<keyword evidence="1" id="KW-0560">Oxidoreductase</keyword>
<protein>
    <submittedName>
        <fullName evidence="1">Monooxygenase</fullName>
    </submittedName>
</protein>
<proteinExistence type="predicted"/>
<dbReference type="RefSeq" id="WP_168678150.1">
    <property type="nucleotide sequence ID" value="NZ_JAAXOY010000086.1"/>
</dbReference>
<name>A0ABX1K1Z1_9CELL</name>
<dbReference type="Gene3D" id="3.30.70.100">
    <property type="match status" value="1"/>
</dbReference>
<dbReference type="NCBIfam" id="NF008333">
    <property type="entry name" value="PRK11118.1"/>
    <property type="match status" value="1"/>
</dbReference>
<dbReference type="Pfam" id="PF08803">
    <property type="entry name" value="ydhR"/>
    <property type="match status" value="1"/>
</dbReference>
<dbReference type="SUPFAM" id="SSF54909">
    <property type="entry name" value="Dimeric alpha+beta barrel"/>
    <property type="match status" value="1"/>
</dbReference>
<evidence type="ECO:0000313" key="1">
    <source>
        <dbReference type="EMBL" id="NKY39003.1"/>
    </source>
</evidence>
<dbReference type="PANTHER" id="PTHR39169:SF1">
    <property type="entry name" value="MONOOXYGENASE YDHR-RELATED"/>
    <property type="match status" value="1"/>
</dbReference>
<dbReference type="PANTHER" id="PTHR39169">
    <property type="match status" value="1"/>
</dbReference>
<dbReference type="InterPro" id="IPR014910">
    <property type="entry name" value="YdhR"/>
</dbReference>
<accession>A0ABX1K1Z1</accession>
<keyword evidence="2" id="KW-1185">Reference proteome</keyword>
<keyword evidence="1" id="KW-0503">Monooxygenase</keyword>